<dbReference type="AlphaFoldDB" id="A0A3E4E673"/>
<keyword evidence="1" id="KW-0680">Restriction system</keyword>
<accession>A0A3E4E673</accession>
<dbReference type="SUPFAM" id="SSF116734">
    <property type="entry name" value="DNA methylase specificity domain"/>
    <property type="match status" value="1"/>
</dbReference>
<proteinExistence type="predicted"/>
<dbReference type="GO" id="GO:0003677">
    <property type="term" value="F:DNA binding"/>
    <property type="evidence" value="ECO:0007669"/>
    <property type="project" value="UniProtKB-KW"/>
</dbReference>
<evidence type="ECO:0008006" key="5">
    <source>
        <dbReference type="Google" id="ProtNLM"/>
    </source>
</evidence>
<evidence type="ECO:0000313" key="4">
    <source>
        <dbReference type="Proteomes" id="UP000260642"/>
    </source>
</evidence>
<evidence type="ECO:0000256" key="2">
    <source>
        <dbReference type="ARBA" id="ARBA00023125"/>
    </source>
</evidence>
<organism evidence="3 4">
    <name type="scientific">Agathobacter rectalis</name>
    <dbReference type="NCBI Taxonomy" id="39491"/>
    <lineage>
        <taxon>Bacteria</taxon>
        <taxon>Bacillati</taxon>
        <taxon>Bacillota</taxon>
        <taxon>Clostridia</taxon>
        <taxon>Lachnospirales</taxon>
        <taxon>Lachnospiraceae</taxon>
        <taxon>Agathobacter</taxon>
    </lineage>
</organism>
<evidence type="ECO:0000256" key="1">
    <source>
        <dbReference type="ARBA" id="ARBA00022747"/>
    </source>
</evidence>
<keyword evidence="2" id="KW-0238">DNA-binding</keyword>
<name>A0A3E4E673_9FIRM</name>
<dbReference type="InterPro" id="IPR044946">
    <property type="entry name" value="Restrct_endonuc_typeI_TRD_sf"/>
</dbReference>
<comment type="caution">
    <text evidence="3">The sequence shown here is derived from an EMBL/GenBank/DDBJ whole genome shotgun (WGS) entry which is preliminary data.</text>
</comment>
<gene>
    <name evidence="3" type="ORF">DXD95_12265</name>
</gene>
<evidence type="ECO:0000313" key="3">
    <source>
        <dbReference type="EMBL" id="RGI66259.1"/>
    </source>
</evidence>
<reference evidence="3 4" key="1">
    <citation type="submission" date="2018-08" db="EMBL/GenBank/DDBJ databases">
        <title>A genome reference for cultivated species of the human gut microbiota.</title>
        <authorList>
            <person name="Zou Y."/>
            <person name="Xue W."/>
            <person name="Luo G."/>
        </authorList>
    </citation>
    <scope>NUCLEOTIDE SEQUENCE [LARGE SCALE GENOMIC DNA]</scope>
    <source>
        <strain evidence="3 4">TM10-3</strain>
    </source>
</reference>
<dbReference type="GO" id="GO:0009307">
    <property type="term" value="P:DNA restriction-modification system"/>
    <property type="evidence" value="ECO:0007669"/>
    <property type="project" value="UniProtKB-KW"/>
</dbReference>
<dbReference type="Gene3D" id="3.90.220.20">
    <property type="entry name" value="DNA methylase specificity domains"/>
    <property type="match status" value="1"/>
</dbReference>
<dbReference type="Proteomes" id="UP000260642">
    <property type="component" value="Unassembled WGS sequence"/>
</dbReference>
<sequence>MNNTDKAEESCGIERMPKAYGVKQLSSMNFEYPIPYEKLKICHPTQKVRLLEKRDIVISSLNSDGKIRVYLVNKELKEDITVGGSCYIVKSQKVCPEYLYLYLQSETADKYIFYNSPFIQVTPSTINKILVLIPSDRMQELARLTFQAGHNTSQPIQIDRMNEFLREDKSINSEEHPFQSLMIEEFLGNIKMEKGLDTEATK</sequence>
<dbReference type="RefSeq" id="WP_117482922.1">
    <property type="nucleotide sequence ID" value="NZ_JBBNIV010000009.1"/>
</dbReference>
<protein>
    <recommendedName>
        <fullName evidence="5">Type I restriction modification DNA specificity domain-containing protein</fullName>
    </recommendedName>
</protein>
<dbReference type="EMBL" id="QSOB01000020">
    <property type="protein sequence ID" value="RGI66259.1"/>
    <property type="molecule type" value="Genomic_DNA"/>
</dbReference>